<dbReference type="EMBL" id="AM889137">
    <property type="protein sequence ID" value="CBA06733.1"/>
    <property type="molecule type" value="Genomic_DNA"/>
</dbReference>
<evidence type="ECO:0000256" key="1">
    <source>
        <dbReference type="SAM" id="MobiDB-lite"/>
    </source>
</evidence>
<protein>
    <submittedName>
        <fullName evidence="2">Uncharacterized protein</fullName>
    </submittedName>
</protein>
<feature type="region of interest" description="Disordered" evidence="1">
    <location>
        <begin position="24"/>
        <end position="43"/>
    </location>
</feature>
<accession>C6SD61</accession>
<reference evidence="2" key="1">
    <citation type="journal article" date="2008" name="Proc. Natl. Acad. Sci. U.S.A.">
        <title>Whole-genome comparison of disease and carriage strains provides insights into virulence evolution in Neisseria meningitidis.</title>
        <authorList>
            <person name="Schoen C."/>
            <person name="Blom J."/>
            <person name="Claus H."/>
            <person name="Schramm-Glueck A."/>
            <person name="Brandt P."/>
            <person name="Mueller T."/>
            <person name="Goesmann A."/>
            <person name="Joseph B."/>
            <person name="Konietzny S."/>
            <person name="Kurzai O."/>
            <person name="Schmitt C."/>
            <person name="Friedrich T."/>
            <person name="Linke B."/>
            <person name="Vogel U."/>
            <person name="Frosch M."/>
        </authorList>
    </citation>
    <scope>NUCLEOTIDE SEQUENCE</scope>
    <source>
        <strain evidence="2">Alpha153</strain>
    </source>
</reference>
<organism evidence="2">
    <name type="scientific">Neisseria meningitidis alpha153</name>
    <dbReference type="NCBI Taxonomy" id="663926"/>
    <lineage>
        <taxon>Bacteria</taxon>
        <taxon>Pseudomonadati</taxon>
        <taxon>Pseudomonadota</taxon>
        <taxon>Betaproteobacteria</taxon>
        <taxon>Neisseriales</taxon>
        <taxon>Neisseriaceae</taxon>
        <taxon>Neisseria</taxon>
    </lineage>
</organism>
<proteinExistence type="predicted"/>
<dbReference type="AlphaFoldDB" id="C6SD61"/>
<sequence length="43" mass="4590">MILTQISTLIAVFTWNLEKIYIPSGGQAGSDGIVRQKAAPEDG</sequence>
<name>C6SD61_NEIME</name>
<evidence type="ECO:0000313" key="2">
    <source>
        <dbReference type="EMBL" id="CBA06733.1"/>
    </source>
</evidence>
<gene>
    <name evidence="2" type="ORF">NME_1229</name>
</gene>